<proteinExistence type="predicted"/>
<evidence type="ECO:0000256" key="1">
    <source>
        <dbReference type="SAM" id="SignalP"/>
    </source>
</evidence>
<evidence type="ECO:0000313" key="2">
    <source>
        <dbReference type="EMBL" id="MBK1668610.1"/>
    </source>
</evidence>
<feature type="chain" id="PRO_5046109492" evidence="1">
    <location>
        <begin position="23"/>
        <end position="228"/>
    </location>
</feature>
<dbReference type="EMBL" id="NRRL01000027">
    <property type="protein sequence ID" value="MBK1668610.1"/>
    <property type="molecule type" value="Genomic_DNA"/>
</dbReference>
<keyword evidence="1" id="KW-0732">Signal</keyword>
<protein>
    <submittedName>
        <fullName evidence="2">Uncharacterized protein</fullName>
    </submittedName>
</protein>
<sequence>MTRLTALLPFALALLLIGPAGAQDLTQPGARSHGVVQTPIEEAARPLRGPGADASRVRKMSHLGLNLGQEVAAVREVYPDLDLTAVHGTDAEELVRHYAAQLTTENGVELSLRFDREKRLYHIESTQVLRPGVAPTLLRQRVESKYGPADVAGRMGLGVFRIAYSDPRAELNVLADIALAGRDAPSTIRVELVDHALEAANDAAYRLEAAAQGRQPGPPPAGDTRVQL</sequence>
<gene>
    <name evidence="2" type="ORF">CKO28_11255</name>
</gene>
<reference evidence="2 3" key="1">
    <citation type="journal article" date="2020" name="Microorganisms">
        <title>Osmotic Adaptation and Compatible Solute Biosynthesis of Phototrophic Bacteria as Revealed from Genome Analyses.</title>
        <authorList>
            <person name="Imhoff J.F."/>
            <person name="Rahn T."/>
            <person name="Kunzel S."/>
            <person name="Keller A."/>
            <person name="Neulinger S.C."/>
        </authorList>
    </citation>
    <scope>NUCLEOTIDE SEQUENCE [LARGE SCALE GENOMIC DNA]</scope>
    <source>
        <strain evidence="2 3">DSM 9895</strain>
    </source>
</reference>
<comment type="caution">
    <text evidence="2">The sequence shown here is derived from an EMBL/GenBank/DDBJ whole genome shotgun (WGS) entry which is preliminary data.</text>
</comment>
<evidence type="ECO:0000313" key="3">
    <source>
        <dbReference type="Proteomes" id="UP001296873"/>
    </source>
</evidence>
<feature type="signal peptide" evidence="1">
    <location>
        <begin position="1"/>
        <end position="22"/>
    </location>
</feature>
<dbReference type="RefSeq" id="WP_200340927.1">
    <property type="nucleotide sequence ID" value="NZ_NRRL01000027.1"/>
</dbReference>
<organism evidence="2 3">
    <name type="scientific">Rhodovibrio sodomensis</name>
    <dbReference type="NCBI Taxonomy" id="1088"/>
    <lineage>
        <taxon>Bacteria</taxon>
        <taxon>Pseudomonadati</taxon>
        <taxon>Pseudomonadota</taxon>
        <taxon>Alphaproteobacteria</taxon>
        <taxon>Rhodospirillales</taxon>
        <taxon>Rhodovibrionaceae</taxon>
        <taxon>Rhodovibrio</taxon>
    </lineage>
</organism>
<dbReference type="Proteomes" id="UP001296873">
    <property type="component" value="Unassembled WGS sequence"/>
</dbReference>
<accession>A0ABS1DDW1</accession>
<keyword evidence="3" id="KW-1185">Reference proteome</keyword>
<name>A0ABS1DDW1_9PROT</name>